<reference evidence="2 3" key="1">
    <citation type="journal article" date="2024" name="J Genomics">
        <title>Draft genome sequencing and assembly of Favolaschia claudopus CIRM-BRFM 2984 isolated from oak limbs.</title>
        <authorList>
            <person name="Navarro D."/>
            <person name="Drula E."/>
            <person name="Chaduli D."/>
            <person name="Cazenave R."/>
            <person name="Ahrendt S."/>
            <person name="Wang J."/>
            <person name="Lipzen A."/>
            <person name="Daum C."/>
            <person name="Barry K."/>
            <person name="Grigoriev I.V."/>
            <person name="Favel A."/>
            <person name="Rosso M.N."/>
            <person name="Martin F."/>
        </authorList>
    </citation>
    <scope>NUCLEOTIDE SEQUENCE [LARGE SCALE GENOMIC DNA]</scope>
    <source>
        <strain evidence="2 3">CIRM-BRFM 2984</strain>
    </source>
</reference>
<protein>
    <submittedName>
        <fullName evidence="2">Uncharacterized protein</fullName>
    </submittedName>
</protein>
<accession>A0AAW0C762</accession>
<evidence type="ECO:0000256" key="1">
    <source>
        <dbReference type="PROSITE-ProRule" id="PRU00339"/>
    </source>
</evidence>
<dbReference type="Proteomes" id="UP001362999">
    <property type="component" value="Unassembled WGS sequence"/>
</dbReference>
<dbReference type="Pfam" id="PF13424">
    <property type="entry name" value="TPR_12"/>
    <property type="match status" value="1"/>
</dbReference>
<proteinExistence type="predicted"/>
<sequence>MWSTFHVDMEHDSLALMETYLLRSQKHPPPSPYLFGPLSQHAEQWQYMEFTLPSTAILAIEHVDYPELRSLALNVTGRTPSYFMGNPGSQSSPFPAHRLPLLSTVVLNLERSIPSPPPTLPRSRITKLEGNLASDMATQVLMDTVLLKECQLTIYGDVYSGLVSSSIHLPHLQVLHLFSRQGAAVELMVKLNAPQLETMSLFDGLTTDGMLDSLHAAHPRADVILVAGDMISVGVPENECCGINTSTLLKQVAKSWTLADHNVMNKLQNVFRNQGRFADAVLVCEFMQDKLQGERQLDQALFAQSFDAVGLALDGASRHREARAAYSLAVPIWRRLGMLDHLGTTLHNIGLSYRRCGSDEDAVRHYKEAVQVRPDLLCEDDSSSHHLANLGWTLHNMTLSLSALDLRFD</sequence>
<dbReference type="EMBL" id="JAWWNJ010000020">
    <property type="protein sequence ID" value="KAK7035154.1"/>
    <property type="molecule type" value="Genomic_DNA"/>
</dbReference>
<evidence type="ECO:0000313" key="3">
    <source>
        <dbReference type="Proteomes" id="UP001362999"/>
    </source>
</evidence>
<name>A0AAW0C762_9AGAR</name>
<dbReference type="InterPro" id="IPR011990">
    <property type="entry name" value="TPR-like_helical_dom_sf"/>
</dbReference>
<gene>
    <name evidence="2" type="ORF">R3P38DRAFT_3184720</name>
</gene>
<dbReference type="Gene3D" id="1.25.40.10">
    <property type="entry name" value="Tetratricopeptide repeat domain"/>
    <property type="match status" value="1"/>
</dbReference>
<dbReference type="AlphaFoldDB" id="A0AAW0C762"/>
<keyword evidence="1" id="KW-0802">TPR repeat</keyword>
<comment type="caution">
    <text evidence="2">The sequence shown here is derived from an EMBL/GenBank/DDBJ whole genome shotgun (WGS) entry which is preliminary data.</text>
</comment>
<feature type="repeat" description="TPR" evidence="1">
    <location>
        <begin position="343"/>
        <end position="376"/>
    </location>
</feature>
<organism evidence="2 3">
    <name type="scientific">Favolaschia claudopus</name>
    <dbReference type="NCBI Taxonomy" id="2862362"/>
    <lineage>
        <taxon>Eukaryota</taxon>
        <taxon>Fungi</taxon>
        <taxon>Dikarya</taxon>
        <taxon>Basidiomycota</taxon>
        <taxon>Agaricomycotina</taxon>
        <taxon>Agaricomycetes</taxon>
        <taxon>Agaricomycetidae</taxon>
        <taxon>Agaricales</taxon>
        <taxon>Marasmiineae</taxon>
        <taxon>Mycenaceae</taxon>
        <taxon>Favolaschia</taxon>
    </lineage>
</organism>
<evidence type="ECO:0000313" key="2">
    <source>
        <dbReference type="EMBL" id="KAK7035154.1"/>
    </source>
</evidence>
<dbReference type="PROSITE" id="PS50005">
    <property type="entry name" value="TPR"/>
    <property type="match status" value="1"/>
</dbReference>
<keyword evidence="3" id="KW-1185">Reference proteome</keyword>
<dbReference type="SUPFAM" id="SSF48452">
    <property type="entry name" value="TPR-like"/>
    <property type="match status" value="1"/>
</dbReference>
<dbReference type="InterPro" id="IPR019734">
    <property type="entry name" value="TPR_rpt"/>
</dbReference>